<dbReference type="EMBL" id="CAMAPF010000035">
    <property type="protein sequence ID" value="CAH9080574.1"/>
    <property type="molecule type" value="Genomic_DNA"/>
</dbReference>
<evidence type="ECO:0000259" key="9">
    <source>
        <dbReference type="Pfam" id="PF04825"/>
    </source>
</evidence>
<feature type="compositionally biased region" description="Polar residues" evidence="7">
    <location>
        <begin position="867"/>
        <end position="881"/>
    </location>
</feature>
<keyword evidence="3" id="KW-0132">Cell division</keyword>
<dbReference type="InterPro" id="IPR006910">
    <property type="entry name" value="Rad21_Rec8_N"/>
</dbReference>
<dbReference type="GO" id="GO:0008278">
    <property type="term" value="C:cohesin complex"/>
    <property type="evidence" value="ECO:0007669"/>
    <property type="project" value="InterPro"/>
</dbReference>
<dbReference type="Pfam" id="PF04824">
    <property type="entry name" value="Rad21_Rec8"/>
    <property type="match status" value="1"/>
</dbReference>
<keyword evidence="3" id="KW-0131">Cell cycle</keyword>
<feature type="domain" description="Rad21/Rec8-like protein C-terminal eukaryotic" evidence="8">
    <location>
        <begin position="1344"/>
        <end position="1394"/>
    </location>
</feature>
<protein>
    <recommendedName>
        <fullName evidence="12">Sister chromatid cohesion 1 protein 4</fullName>
    </recommendedName>
</protein>
<feature type="domain" description="Rad21/Rec8-like protein N-terminal" evidence="9">
    <location>
        <begin position="1"/>
        <end position="102"/>
    </location>
</feature>
<dbReference type="PANTHER" id="PTHR12585:SF69">
    <property type="entry name" value="FI11703P"/>
    <property type="match status" value="1"/>
</dbReference>
<feature type="region of interest" description="Disordered" evidence="7">
    <location>
        <begin position="863"/>
        <end position="910"/>
    </location>
</feature>
<keyword evidence="5" id="KW-0539">Nucleus</keyword>
<gene>
    <name evidence="10" type="ORF">CEPIT_LOCUS7351</name>
</gene>
<evidence type="ECO:0000256" key="6">
    <source>
        <dbReference type="ARBA" id="ARBA00064543"/>
    </source>
</evidence>
<dbReference type="Gene3D" id="1.10.10.580">
    <property type="entry name" value="Structural maintenance of chromosome 1. Chain E"/>
    <property type="match status" value="1"/>
</dbReference>
<keyword evidence="11" id="KW-1185">Reference proteome</keyword>
<evidence type="ECO:0000259" key="8">
    <source>
        <dbReference type="Pfam" id="PF04824"/>
    </source>
</evidence>
<sequence>MFYSQFILAKKGPLGTIWIAAHLERKLRKNQIADTDIGVSVDTILSPDAPIALRLSSHLLLGVVRIYSRKVNYLFDDCSEALLKVKQAFRSTAVDLPPEKSKAPYHSITLPETFELDDFELPDIDIIHGNYVDHHVSSKEQITLQDPMEGVAYSTSKFGPDERFGDGDTLGLDFDEELFLDNVAATGDAGVSVDAQVSVEPMTPLKQDELHDAMAANSESMVDGAEGDTDFVEYAHAPCTPGLAEEPNLSNIQETSACDDHLENEYQNPTKSIIEGRVHNIPLGDDVCDGSSLTRHMPMPNNAHPDAVSDTQFEENGCHSGAVQFPSSEVAFECFPLDNHTLVSETPAHVNPVSAPLQELTDETVKPSDDPKEAEITQNQIFDNDKVDISSHSGLDKDYPSHDRINLKENACNIPGLKSIEFSVSVDAMQVYQTSPNGHEPEIHQERINSINLMNSAQFHILKPCSAQNQADTSKPCSEHLDLEIQSDCNGLYSPKTSEVDISSTLEPSIVQGETCPLTKNFEHICCENHEEGPKLCGVGQASSEKSNVLVEDVAVISAHCPEQNPCNSALQEVPKLCGVSQASSEKSNVLAEDVAVIFAHCPEQNPCNSALQEVPKLCGVSQASSEKSNVLAEDVAVISAHCPEQNPCNSALSDLPTPEKFVSVPGGVVDLQRGVLVEDSQGLSGRINDTCPSDSKFISGRKRSYTESTLTEQSLNSFESSRMTHSRTTELIPNDEDLLSSILAGKRSSTLKFKPTPHDKSSIKRRRIARTSILKRKVLMDVTMVLHGDTIREQLTYTEDIRRVRKRAPCTCSEISLIEKQILEDQIFSETLLTGVSMELGCLQKETFDLMGIKVLQNVQRENDPKQTSVPDENSKTLGIQISDKFDGPHTTRENESGGADESSVRRDDGDVDAVLATNKQGEHDNQSLDDNNASQMLMDTTVDVDEARALQLEFSGNAVEAEIDIAKNTALAGVEFLCHTNGASGDLAEANASQCEVSGNAVEVGIEQVNNSLCDELAGFGSLYPTDGVLAKANASQLEHSGNAVDMELDQTNTSLDDAENNALAGVECLYRMHDVLADANASQLVLSGIGIDSGFDQTNASIDTDNAASAGVGFRYPSDAALGISSALVVTDCNASNGLDSSMQLNGSCMSNEHMMGNEDFVPTNMSCDKLINDNNLLEGNTVDIAEVENYPRAKEGVSSGVAQVDAEIEANKDIRAEYDPQFVTNNVICGENLTVDDTTGAGEIPSEQETYLQSLFDGEETVIELNVPDVQVPNYSGAMNDTGFLNDDNDGDEEEAGEAGDGTFDAEKACSIENSGWSSRTRAVAKYLQTVFSKETEHGRNTISLDSLLAGKTRKEACRMFFEALVLKTKDYIHVEQAIPCDDITIQPRMQLMRSEF</sequence>
<dbReference type="GO" id="GO:0005634">
    <property type="term" value="C:nucleus"/>
    <property type="evidence" value="ECO:0007669"/>
    <property type="project" value="UniProtKB-SubCell"/>
</dbReference>
<evidence type="ECO:0000313" key="10">
    <source>
        <dbReference type="EMBL" id="CAH9080574.1"/>
    </source>
</evidence>
<keyword evidence="3" id="KW-0498">Mitosis</keyword>
<dbReference type="CDD" id="cd21793">
    <property type="entry name" value="Rad21_Rec8_M_AtSYN1-like"/>
    <property type="match status" value="1"/>
</dbReference>
<evidence type="ECO:0000313" key="11">
    <source>
        <dbReference type="Proteomes" id="UP001152523"/>
    </source>
</evidence>
<dbReference type="SUPFAM" id="SSF46785">
    <property type="entry name" value="Winged helix' DNA-binding domain"/>
    <property type="match status" value="1"/>
</dbReference>
<evidence type="ECO:0000256" key="3">
    <source>
        <dbReference type="ARBA" id="ARBA00022776"/>
    </source>
</evidence>
<keyword evidence="4" id="KW-0159">Chromosome partition</keyword>
<evidence type="ECO:0000256" key="2">
    <source>
        <dbReference type="ARBA" id="ARBA00009870"/>
    </source>
</evidence>
<dbReference type="Proteomes" id="UP001152523">
    <property type="component" value="Unassembled WGS sequence"/>
</dbReference>
<dbReference type="Pfam" id="PF04825">
    <property type="entry name" value="Rad21_Rec8_N"/>
    <property type="match status" value="1"/>
</dbReference>
<dbReference type="PANTHER" id="PTHR12585">
    <property type="entry name" value="SCC1 / RAD21 FAMILY MEMBER"/>
    <property type="match status" value="1"/>
</dbReference>
<reference evidence="10" key="1">
    <citation type="submission" date="2022-07" db="EMBL/GenBank/DDBJ databases">
        <authorList>
            <person name="Macas J."/>
            <person name="Novak P."/>
            <person name="Neumann P."/>
        </authorList>
    </citation>
    <scope>NUCLEOTIDE SEQUENCE</scope>
</reference>
<accession>A0AAV0CM23</accession>
<comment type="subunit">
    <text evidence="6">Component of the cohesin complex.</text>
</comment>
<dbReference type="GO" id="GO:0003682">
    <property type="term" value="F:chromatin binding"/>
    <property type="evidence" value="ECO:0007669"/>
    <property type="project" value="TreeGrafter"/>
</dbReference>
<comment type="caution">
    <text evidence="10">The sequence shown here is derived from an EMBL/GenBank/DDBJ whole genome shotgun (WGS) entry which is preliminary data.</text>
</comment>
<organism evidence="10 11">
    <name type="scientific">Cuscuta epithymum</name>
    <dbReference type="NCBI Taxonomy" id="186058"/>
    <lineage>
        <taxon>Eukaryota</taxon>
        <taxon>Viridiplantae</taxon>
        <taxon>Streptophyta</taxon>
        <taxon>Embryophyta</taxon>
        <taxon>Tracheophyta</taxon>
        <taxon>Spermatophyta</taxon>
        <taxon>Magnoliopsida</taxon>
        <taxon>eudicotyledons</taxon>
        <taxon>Gunneridae</taxon>
        <taxon>Pentapetalae</taxon>
        <taxon>asterids</taxon>
        <taxon>lamiids</taxon>
        <taxon>Solanales</taxon>
        <taxon>Convolvulaceae</taxon>
        <taxon>Cuscuteae</taxon>
        <taxon>Cuscuta</taxon>
        <taxon>Cuscuta subgen. Cuscuta</taxon>
    </lineage>
</organism>
<dbReference type="FunFam" id="1.10.10.580:FF:000002">
    <property type="entry name" value="Sister chromatid cohesion 1 protein 4"/>
    <property type="match status" value="1"/>
</dbReference>
<evidence type="ECO:0000256" key="5">
    <source>
        <dbReference type="ARBA" id="ARBA00023242"/>
    </source>
</evidence>
<dbReference type="InterPro" id="IPR006909">
    <property type="entry name" value="Rad21/Rec8_C_eu"/>
</dbReference>
<dbReference type="GO" id="GO:1990414">
    <property type="term" value="P:replication-born double-strand break repair via sister chromatid exchange"/>
    <property type="evidence" value="ECO:0007669"/>
    <property type="project" value="TreeGrafter"/>
</dbReference>
<evidence type="ECO:0000256" key="7">
    <source>
        <dbReference type="SAM" id="MobiDB-lite"/>
    </source>
</evidence>
<dbReference type="InterPro" id="IPR039781">
    <property type="entry name" value="Rad21/Rec8-like"/>
</dbReference>
<dbReference type="GO" id="GO:0007062">
    <property type="term" value="P:sister chromatid cohesion"/>
    <property type="evidence" value="ECO:0007669"/>
    <property type="project" value="InterPro"/>
</dbReference>
<dbReference type="InterPro" id="IPR036390">
    <property type="entry name" value="WH_DNA-bd_sf"/>
</dbReference>
<evidence type="ECO:0000256" key="4">
    <source>
        <dbReference type="ARBA" id="ARBA00022829"/>
    </source>
</evidence>
<evidence type="ECO:0008006" key="12">
    <source>
        <dbReference type="Google" id="ProtNLM"/>
    </source>
</evidence>
<feature type="compositionally biased region" description="Basic and acidic residues" evidence="7">
    <location>
        <begin position="885"/>
        <end position="897"/>
    </location>
</feature>
<name>A0AAV0CM23_9ASTE</name>
<dbReference type="InterPro" id="IPR023093">
    <property type="entry name" value="ScpA-like_C"/>
</dbReference>
<comment type="subcellular location">
    <subcellularLocation>
        <location evidence="1">Nucleus</location>
    </subcellularLocation>
</comment>
<evidence type="ECO:0000256" key="1">
    <source>
        <dbReference type="ARBA" id="ARBA00004123"/>
    </source>
</evidence>
<comment type="similarity">
    <text evidence="2">Belongs to the rad21 family.</text>
</comment>
<proteinExistence type="inferred from homology"/>
<dbReference type="GO" id="GO:0007059">
    <property type="term" value="P:chromosome segregation"/>
    <property type="evidence" value="ECO:0007669"/>
    <property type="project" value="UniProtKB-KW"/>
</dbReference>